<feature type="transmembrane region" description="Helical" evidence="1">
    <location>
        <begin position="72"/>
        <end position="94"/>
    </location>
</feature>
<comment type="caution">
    <text evidence="2">The sequence shown here is derived from an EMBL/GenBank/DDBJ whole genome shotgun (WGS) entry which is preliminary data.</text>
</comment>
<dbReference type="AlphaFoldDB" id="A0A1Y2D154"/>
<reference evidence="2 3" key="1">
    <citation type="submission" date="2016-07" db="EMBL/GenBank/DDBJ databases">
        <title>Pervasive Adenine N6-methylation of Active Genes in Fungi.</title>
        <authorList>
            <consortium name="DOE Joint Genome Institute"/>
            <person name="Mondo S.J."/>
            <person name="Dannebaum R.O."/>
            <person name="Kuo R.C."/>
            <person name="Labutti K."/>
            <person name="Haridas S."/>
            <person name="Kuo A."/>
            <person name="Salamov A."/>
            <person name="Ahrendt S.R."/>
            <person name="Lipzen A."/>
            <person name="Sullivan W."/>
            <person name="Andreopoulos W.B."/>
            <person name="Clum A."/>
            <person name="Lindquist E."/>
            <person name="Daum C."/>
            <person name="Ramamoorthy G.K."/>
            <person name="Gryganskyi A."/>
            <person name="Culley D."/>
            <person name="Magnuson J.K."/>
            <person name="James T.Y."/>
            <person name="O'Malley M.A."/>
            <person name="Stajich J.E."/>
            <person name="Spatafora J.W."/>
            <person name="Visel A."/>
            <person name="Grigoriev I.V."/>
        </authorList>
    </citation>
    <scope>NUCLEOTIDE SEQUENCE [LARGE SCALE GENOMIC DNA]</scope>
    <source>
        <strain evidence="2 3">JEL800</strain>
    </source>
</reference>
<sequence length="217" mass="23457">MSALSAPSKTVATPVAVQAAATAPTAVPATGSPINAFGSLPVNWQTAEGLPQEPTMNPFHNKTQTNTLRGAITVYLIAISIWILIELVISFFGAAFVGSWIGVILYIISLVINALMFYAIQPERLIPIWMTVFAFFYIARAIIDVALAIYILVVTPSFFLGAVLFEACITALEVTVFYFMVKRSLTYRAYALEVRQKLSSQGPTNVIATETAIAASV</sequence>
<protein>
    <submittedName>
        <fullName evidence="2">Uncharacterized protein</fullName>
    </submittedName>
</protein>
<feature type="transmembrane region" description="Helical" evidence="1">
    <location>
        <begin position="100"/>
        <end position="120"/>
    </location>
</feature>
<dbReference type="Proteomes" id="UP000193642">
    <property type="component" value="Unassembled WGS sequence"/>
</dbReference>
<feature type="transmembrane region" description="Helical" evidence="1">
    <location>
        <begin position="158"/>
        <end position="181"/>
    </location>
</feature>
<keyword evidence="1" id="KW-0812">Transmembrane</keyword>
<dbReference type="EMBL" id="MCGO01000002">
    <property type="protein sequence ID" value="ORY52992.1"/>
    <property type="molecule type" value="Genomic_DNA"/>
</dbReference>
<keyword evidence="1" id="KW-0472">Membrane</keyword>
<feature type="transmembrane region" description="Helical" evidence="1">
    <location>
        <begin position="132"/>
        <end position="152"/>
    </location>
</feature>
<dbReference type="OrthoDB" id="2155431at2759"/>
<name>A0A1Y2D154_9FUNG</name>
<accession>A0A1Y2D154</accession>
<organism evidence="2 3">
    <name type="scientific">Rhizoclosmatium globosum</name>
    <dbReference type="NCBI Taxonomy" id="329046"/>
    <lineage>
        <taxon>Eukaryota</taxon>
        <taxon>Fungi</taxon>
        <taxon>Fungi incertae sedis</taxon>
        <taxon>Chytridiomycota</taxon>
        <taxon>Chytridiomycota incertae sedis</taxon>
        <taxon>Chytridiomycetes</taxon>
        <taxon>Chytridiales</taxon>
        <taxon>Chytriomycetaceae</taxon>
        <taxon>Rhizoclosmatium</taxon>
    </lineage>
</organism>
<proteinExistence type="predicted"/>
<gene>
    <name evidence="2" type="ORF">BCR33DRAFT_711389</name>
</gene>
<evidence type="ECO:0000313" key="2">
    <source>
        <dbReference type="EMBL" id="ORY52992.1"/>
    </source>
</evidence>
<evidence type="ECO:0000256" key="1">
    <source>
        <dbReference type="SAM" id="Phobius"/>
    </source>
</evidence>
<keyword evidence="1" id="KW-1133">Transmembrane helix</keyword>
<keyword evidence="3" id="KW-1185">Reference proteome</keyword>
<evidence type="ECO:0000313" key="3">
    <source>
        <dbReference type="Proteomes" id="UP000193642"/>
    </source>
</evidence>